<dbReference type="Proteomes" id="UP000663920">
    <property type="component" value="Chromosome"/>
</dbReference>
<dbReference type="AlphaFoldDB" id="A0A975CSF8"/>
<evidence type="ECO:0000313" key="2">
    <source>
        <dbReference type="EMBL" id="QTE24084.1"/>
    </source>
</evidence>
<keyword evidence="1" id="KW-0812">Transmembrane</keyword>
<name>A0A975CSF8_9FLAO</name>
<keyword evidence="1" id="KW-1133">Transmembrane helix</keyword>
<keyword evidence="1" id="KW-0472">Membrane</keyword>
<evidence type="ECO:0000256" key="1">
    <source>
        <dbReference type="SAM" id="Phobius"/>
    </source>
</evidence>
<keyword evidence="3" id="KW-1185">Reference proteome</keyword>
<accession>A0A975CSF8</accession>
<sequence>MSFGGSVSAMIASLKANKRTRVSTFDKIKDLKKCTKSELHFKNKATPKEIAEIREKMQKENNIIFFRKVLVIIILLAVILYAIGFVKN</sequence>
<proteinExistence type="predicted"/>
<evidence type="ECO:0000313" key="3">
    <source>
        <dbReference type="Proteomes" id="UP000663920"/>
    </source>
</evidence>
<organism evidence="2 3">
    <name type="scientific">Polaribacter cellanae</name>
    <dbReference type="NCBI Taxonomy" id="2818493"/>
    <lineage>
        <taxon>Bacteria</taxon>
        <taxon>Pseudomonadati</taxon>
        <taxon>Bacteroidota</taxon>
        <taxon>Flavobacteriia</taxon>
        <taxon>Flavobacteriales</taxon>
        <taxon>Flavobacteriaceae</taxon>
    </lineage>
</organism>
<dbReference type="KEGG" id="pcea:J3359_07425"/>
<dbReference type="EMBL" id="CP071869">
    <property type="protein sequence ID" value="QTE24084.1"/>
    <property type="molecule type" value="Genomic_DNA"/>
</dbReference>
<reference evidence="2 3" key="1">
    <citation type="submission" date="2021-03" db="EMBL/GenBank/DDBJ databases">
        <title>Complete genome of Polaribacter_sp.SM13.</title>
        <authorList>
            <person name="Jeong S.W."/>
            <person name="Bae J.W."/>
        </authorList>
    </citation>
    <scope>NUCLEOTIDE SEQUENCE [LARGE SCALE GENOMIC DNA]</scope>
    <source>
        <strain evidence="2 3">SM13</strain>
    </source>
</reference>
<gene>
    <name evidence="2" type="ORF">J3359_07425</name>
</gene>
<feature type="transmembrane region" description="Helical" evidence="1">
    <location>
        <begin position="64"/>
        <end position="86"/>
    </location>
</feature>
<protein>
    <submittedName>
        <fullName evidence="2">Uncharacterized protein</fullName>
    </submittedName>
</protein>
<dbReference type="RefSeq" id="WP_208080068.1">
    <property type="nucleotide sequence ID" value="NZ_CP071869.1"/>
</dbReference>